<dbReference type="eggNOG" id="ENOG502ZIK4">
    <property type="taxonomic scope" value="Bacteria"/>
</dbReference>
<proteinExistence type="predicted"/>
<feature type="domain" description="WDGH" evidence="1">
    <location>
        <begin position="117"/>
        <end position="172"/>
    </location>
</feature>
<dbReference type="HOGENOM" id="CLU_1481260_0_0_11"/>
<evidence type="ECO:0000313" key="2">
    <source>
        <dbReference type="EMBL" id="AEM88995.1"/>
    </source>
</evidence>
<name>G2PHJ2_STRV4</name>
<reference evidence="2" key="1">
    <citation type="submission" date="2011-08" db="EMBL/GenBank/DDBJ databases">
        <title>Complete sequence of plasmid 2 of Streptomyces violaceusniger Tu 4113.</title>
        <authorList>
            <consortium name="US DOE Joint Genome Institute"/>
            <person name="Lucas S."/>
            <person name="Han J."/>
            <person name="Lapidus A."/>
            <person name="Cheng J.-F."/>
            <person name="Goodwin L."/>
            <person name="Pitluck S."/>
            <person name="Peters L."/>
            <person name="Ivanova N."/>
            <person name="Daligault H."/>
            <person name="Detter J.C."/>
            <person name="Han C."/>
            <person name="Tapia R."/>
            <person name="Land M."/>
            <person name="Hauser L."/>
            <person name="Kyrpides N."/>
            <person name="Ivanova N."/>
            <person name="Pagani I."/>
            <person name="Hagen A."/>
            <person name="Katz L."/>
            <person name="Fiedler H.-P."/>
            <person name="Keasling J."/>
            <person name="Fortman J."/>
            <person name="Woyke T."/>
        </authorList>
    </citation>
    <scope>NUCLEOTIDE SEQUENCE [LARGE SCALE GENOMIC DNA]</scope>
    <source>
        <strain evidence="2">Tu 4113</strain>
        <plasmid evidence="2">pSTRVI02</plasmid>
    </source>
</reference>
<dbReference type="Proteomes" id="UP000008703">
    <property type="component" value="Plasmid pSTRVI02"/>
</dbReference>
<accession>G2PHJ2</accession>
<dbReference type="KEGG" id="svl:Strvi_0222"/>
<sequence>MNLATVDPDGVTRSLAVIVQSLDRCRHGRHVVDPCGSCPNGLSEGNPHLKPGQKVGYDVHGETLYVPGPDHLSDARAWRTLPKDAAAGDDPLLNRAYRERNRLVAGYTRHWPSVITEAPDYPGFWIVYLVSPAGQLSWHIPQEDMDLFKHVRRVDTWAWDGHTTQQKYERLNAACAMWEGRA</sequence>
<dbReference type="AlphaFoldDB" id="G2PHJ2"/>
<gene>
    <name evidence="2" type="ORF">Strvi_0222</name>
</gene>
<dbReference type="InterPro" id="IPR057362">
    <property type="entry name" value="WDGH"/>
</dbReference>
<evidence type="ECO:0000259" key="1">
    <source>
        <dbReference type="Pfam" id="PF25311"/>
    </source>
</evidence>
<geneLocation type="plasmid" evidence="2 3">
    <name>pSTRVI02</name>
</geneLocation>
<keyword evidence="3" id="KW-1185">Reference proteome</keyword>
<keyword evidence="2" id="KW-0614">Plasmid</keyword>
<dbReference type="EMBL" id="CP002996">
    <property type="protein sequence ID" value="AEM88995.1"/>
    <property type="molecule type" value="Genomic_DNA"/>
</dbReference>
<organism evidence="2 3">
    <name type="scientific">Streptomyces violaceusniger (strain Tu 4113)</name>
    <dbReference type="NCBI Taxonomy" id="653045"/>
    <lineage>
        <taxon>Bacteria</taxon>
        <taxon>Bacillati</taxon>
        <taxon>Actinomycetota</taxon>
        <taxon>Actinomycetes</taxon>
        <taxon>Kitasatosporales</taxon>
        <taxon>Streptomycetaceae</taxon>
        <taxon>Streptomyces</taxon>
        <taxon>Streptomyces violaceusniger group</taxon>
    </lineage>
</organism>
<protein>
    <recommendedName>
        <fullName evidence="1">WDGH domain-containing protein</fullName>
    </recommendedName>
</protein>
<evidence type="ECO:0000313" key="3">
    <source>
        <dbReference type="Proteomes" id="UP000008703"/>
    </source>
</evidence>
<dbReference type="Pfam" id="PF25311">
    <property type="entry name" value="WDGH"/>
    <property type="match status" value="1"/>
</dbReference>
<dbReference type="RefSeq" id="WP_014043930.1">
    <property type="nucleotide sequence ID" value="NC_015952.1"/>
</dbReference>